<feature type="transmembrane region" description="Helical" evidence="1">
    <location>
        <begin position="40"/>
        <end position="58"/>
    </location>
</feature>
<dbReference type="AlphaFoldDB" id="A0A0B1R9U4"/>
<name>A0A0B1R9U4_9GAMM</name>
<organism evidence="2 3">
    <name type="scientific">Pantoea rodasii</name>
    <dbReference type="NCBI Taxonomy" id="1076549"/>
    <lineage>
        <taxon>Bacteria</taxon>
        <taxon>Pseudomonadati</taxon>
        <taxon>Pseudomonadota</taxon>
        <taxon>Gammaproteobacteria</taxon>
        <taxon>Enterobacterales</taxon>
        <taxon>Erwiniaceae</taxon>
        <taxon>Pantoea</taxon>
    </lineage>
</organism>
<dbReference type="InterPro" id="IPR008407">
    <property type="entry name" value="Brnchd-chn_aa_trnsp_AzlD"/>
</dbReference>
<sequence>MHNNLVIAGIALLAVGTYAMRFAGYRLGSRIQMSDSVRNMLSDAATVLLLAVAVTTALFEGSHFAGVARIAGVLFAVFLAWRRTPLILVIIGAAVMTALLRYFGVP</sequence>
<proteinExistence type="predicted"/>
<keyword evidence="1" id="KW-0812">Transmembrane</keyword>
<protein>
    <submittedName>
        <fullName evidence="2">Branched-chain amino acid transport</fullName>
    </submittedName>
</protein>
<gene>
    <name evidence="2" type="ORF">QU24_08925</name>
</gene>
<feature type="transmembrane region" description="Helical" evidence="1">
    <location>
        <begin position="64"/>
        <end position="81"/>
    </location>
</feature>
<keyword evidence="1" id="KW-0472">Membrane</keyword>
<evidence type="ECO:0000313" key="3">
    <source>
        <dbReference type="Proteomes" id="UP000030853"/>
    </source>
</evidence>
<feature type="transmembrane region" description="Helical" evidence="1">
    <location>
        <begin position="86"/>
        <end position="104"/>
    </location>
</feature>
<keyword evidence="1" id="KW-1133">Transmembrane helix</keyword>
<dbReference type="RefSeq" id="WP_039330249.1">
    <property type="nucleotide sequence ID" value="NZ_JTJJ01000031.1"/>
</dbReference>
<accession>A0A0B1R9U4</accession>
<reference evidence="2 3" key="1">
    <citation type="submission" date="2014-11" db="EMBL/GenBank/DDBJ databases">
        <title>Genome sequencing of Pantoea rodasii ND03.</title>
        <authorList>
            <person name="Muhamad Yunos N.Y."/>
            <person name="Chan K.-G."/>
        </authorList>
    </citation>
    <scope>NUCLEOTIDE SEQUENCE [LARGE SCALE GENOMIC DNA]</scope>
    <source>
        <strain evidence="2 3">ND03</strain>
    </source>
</reference>
<dbReference type="Proteomes" id="UP000030853">
    <property type="component" value="Unassembled WGS sequence"/>
</dbReference>
<feature type="transmembrane region" description="Helical" evidence="1">
    <location>
        <begin position="6"/>
        <end position="28"/>
    </location>
</feature>
<comment type="caution">
    <text evidence="2">The sequence shown here is derived from an EMBL/GenBank/DDBJ whole genome shotgun (WGS) entry which is preliminary data.</text>
</comment>
<dbReference type="Pfam" id="PF05437">
    <property type="entry name" value="AzlD"/>
    <property type="match status" value="1"/>
</dbReference>
<evidence type="ECO:0000313" key="2">
    <source>
        <dbReference type="EMBL" id="KHJ68426.1"/>
    </source>
</evidence>
<evidence type="ECO:0000256" key="1">
    <source>
        <dbReference type="SAM" id="Phobius"/>
    </source>
</evidence>
<dbReference type="EMBL" id="JTJJ01000031">
    <property type="protein sequence ID" value="KHJ68426.1"/>
    <property type="molecule type" value="Genomic_DNA"/>
</dbReference>